<sequence>MVAKLVEWSFQRHRVCSIPSSDERVMPFESWAVGRGSARKFKGILVFSQINSFGVILMS</sequence>
<dbReference type="Gramene" id="PGSC0003DMT400024548">
    <property type="protein sequence ID" value="PGSC0003DMT400024548"/>
    <property type="gene ID" value="PGSC0003DMG400009488"/>
</dbReference>
<organism evidence="1 2">
    <name type="scientific">Solanum tuberosum</name>
    <name type="common">Potato</name>
    <dbReference type="NCBI Taxonomy" id="4113"/>
    <lineage>
        <taxon>Eukaryota</taxon>
        <taxon>Viridiplantae</taxon>
        <taxon>Streptophyta</taxon>
        <taxon>Embryophyta</taxon>
        <taxon>Tracheophyta</taxon>
        <taxon>Spermatophyta</taxon>
        <taxon>Magnoliopsida</taxon>
        <taxon>eudicotyledons</taxon>
        <taxon>Gunneridae</taxon>
        <taxon>Pentapetalae</taxon>
        <taxon>asterids</taxon>
        <taxon>lamiids</taxon>
        <taxon>Solanales</taxon>
        <taxon>Solanaceae</taxon>
        <taxon>Solanoideae</taxon>
        <taxon>Solaneae</taxon>
        <taxon>Solanum</taxon>
    </lineage>
</organism>
<dbReference type="AlphaFoldDB" id="M1AKB6"/>
<keyword evidence="2" id="KW-1185">Reference proteome</keyword>
<evidence type="ECO:0000313" key="1">
    <source>
        <dbReference type="EnsemblPlants" id="PGSC0003DMT400024548"/>
    </source>
</evidence>
<dbReference type="HOGENOM" id="CLU_2965504_0_0_1"/>
<name>M1AKB6_SOLTU</name>
<dbReference type="Proteomes" id="UP000011115">
    <property type="component" value="Unassembled WGS sequence"/>
</dbReference>
<protein>
    <submittedName>
        <fullName evidence="1">Late blight resistance protein</fullName>
    </submittedName>
</protein>
<dbReference type="ExpressionAtlas" id="M1AKB6">
    <property type="expression patterns" value="baseline"/>
</dbReference>
<reference evidence="2" key="1">
    <citation type="journal article" date="2011" name="Nature">
        <title>Genome sequence and analysis of the tuber crop potato.</title>
        <authorList>
            <consortium name="The Potato Genome Sequencing Consortium"/>
        </authorList>
    </citation>
    <scope>NUCLEOTIDE SEQUENCE [LARGE SCALE GENOMIC DNA]</scope>
    <source>
        <strain evidence="2">cv. DM1-3 516 R44</strain>
    </source>
</reference>
<accession>M1AKB6</accession>
<dbReference type="EnsemblPlants" id="PGSC0003DMT400024548">
    <property type="protein sequence ID" value="PGSC0003DMT400024548"/>
    <property type="gene ID" value="PGSC0003DMG400009488"/>
</dbReference>
<evidence type="ECO:0000313" key="2">
    <source>
        <dbReference type="Proteomes" id="UP000011115"/>
    </source>
</evidence>
<proteinExistence type="predicted"/>
<reference evidence="1" key="2">
    <citation type="submission" date="2015-06" db="UniProtKB">
        <authorList>
            <consortium name="EnsemblPlants"/>
        </authorList>
    </citation>
    <scope>IDENTIFICATION</scope>
    <source>
        <strain evidence="1">DM1-3 516 R44</strain>
    </source>
</reference>